<keyword evidence="6" id="KW-0472">Membrane</keyword>
<protein>
    <submittedName>
        <fullName evidence="9">Cyclic nucleotide-gated cation channel beta-3</fullName>
    </submittedName>
</protein>
<dbReference type="GO" id="GO:0044877">
    <property type="term" value="F:protein-containing complex binding"/>
    <property type="evidence" value="ECO:0007669"/>
    <property type="project" value="TreeGrafter"/>
</dbReference>
<name>A0A662YXP9_ACIRT</name>
<keyword evidence="5" id="KW-0406">Ion transport</keyword>
<dbReference type="GO" id="GO:0001750">
    <property type="term" value="C:photoreceptor outer segment"/>
    <property type="evidence" value="ECO:0007669"/>
    <property type="project" value="TreeGrafter"/>
</dbReference>
<dbReference type="SUPFAM" id="SSF51206">
    <property type="entry name" value="cAMP-binding domain-like"/>
    <property type="match status" value="1"/>
</dbReference>
<comment type="subcellular location">
    <subcellularLocation>
        <location evidence="1">Membrane</location>
        <topology evidence="1">Multi-pass membrane protein</topology>
    </subcellularLocation>
</comment>
<evidence type="ECO:0000256" key="8">
    <source>
        <dbReference type="ARBA" id="ARBA00023303"/>
    </source>
</evidence>
<dbReference type="GO" id="GO:0030553">
    <property type="term" value="F:cGMP binding"/>
    <property type="evidence" value="ECO:0007669"/>
    <property type="project" value="TreeGrafter"/>
</dbReference>
<keyword evidence="7" id="KW-1071">Ligand-gated ion channel</keyword>
<evidence type="ECO:0000256" key="7">
    <source>
        <dbReference type="ARBA" id="ARBA00023286"/>
    </source>
</evidence>
<evidence type="ECO:0000256" key="1">
    <source>
        <dbReference type="ARBA" id="ARBA00004141"/>
    </source>
</evidence>
<keyword evidence="8" id="KW-0407">Ion channel</keyword>
<evidence type="ECO:0000313" key="9">
    <source>
        <dbReference type="EMBL" id="RXN00827.1"/>
    </source>
</evidence>
<dbReference type="PANTHER" id="PTHR45638:SF8">
    <property type="entry name" value="CYCLIC NUCLEOTIDE-GATED CATION CHANNEL BETA-3"/>
    <property type="match status" value="1"/>
</dbReference>
<dbReference type="Gene3D" id="1.10.287.630">
    <property type="entry name" value="Helix hairpin bin"/>
    <property type="match status" value="1"/>
</dbReference>
<accession>A0A662YXP9</accession>
<evidence type="ECO:0000256" key="3">
    <source>
        <dbReference type="ARBA" id="ARBA00022692"/>
    </source>
</evidence>
<keyword evidence="10" id="KW-1185">Reference proteome</keyword>
<dbReference type="GO" id="GO:0005222">
    <property type="term" value="F:intracellularly cAMP-activated cation channel activity"/>
    <property type="evidence" value="ECO:0007669"/>
    <property type="project" value="TreeGrafter"/>
</dbReference>
<organism evidence="9 10">
    <name type="scientific">Acipenser ruthenus</name>
    <name type="common">Sterlet sturgeon</name>
    <dbReference type="NCBI Taxonomy" id="7906"/>
    <lineage>
        <taxon>Eukaryota</taxon>
        <taxon>Metazoa</taxon>
        <taxon>Chordata</taxon>
        <taxon>Craniata</taxon>
        <taxon>Vertebrata</taxon>
        <taxon>Euteleostomi</taxon>
        <taxon>Actinopterygii</taxon>
        <taxon>Chondrostei</taxon>
        <taxon>Acipenseriformes</taxon>
        <taxon>Acipenseridae</taxon>
        <taxon>Acipenser</taxon>
    </lineage>
</organism>
<evidence type="ECO:0000256" key="4">
    <source>
        <dbReference type="ARBA" id="ARBA00022989"/>
    </source>
</evidence>
<gene>
    <name evidence="9" type="ORF">EOD39_8648</name>
</gene>
<evidence type="ECO:0000256" key="6">
    <source>
        <dbReference type="ARBA" id="ARBA00023136"/>
    </source>
</evidence>
<dbReference type="GO" id="GO:0005886">
    <property type="term" value="C:plasma membrane"/>
    <property type="evidence" value="ECO:0007669"/>
    <property type="project" value="TreeGrafter"/>
</dbReference>
<reference evidence="9 10" key="1">
    <citation type="submission" date="2019-01" db="EMBL/GenBank/DDBJ databases">
        <title>Draft Genome and Complete Hox-Cluster Characterization of the Sterlet Sturgeon (Acipenser ruthenus).</title>
        <authorList>
            <person name="Wei Q."/>
        </authorList>
    </citation>
    <scope>NUCLEOTIDE SEQUENCE [LARGE SCALE GENOMIC DNA]</scope>
    <source>
        <strain evidence="9">WHYD16114868_AA</strain>
        <tissue evidence="9">Blood</tissue>
    </source>
</reference>
<comment type="caution">
    <text evidence="9">The sequence shown here is derived from an EMBL/GenBank/DDBJ whole genome shotgun (WGS) entry which is preliminary data.</text>
</comment>
<evidence type="ECO:0000256" key="5">
    <source>
        <dbReference type="ARBA" id="ARBA00023065"/>
    </source>
</evidence>
<sequence length="110" mass="12648">MDNTVAYMNTYKITKLVQNRVRTLYNYTWASQGMLDESELLEELPVSMQLAIAVDVNFSIVSNVELFKGKIGREMYIIKQGEVQPAGSKWRKQKNCKRCSSWVCKPVHLG</sequence>
<dbReference type="InterPro" id="IPR018490">
    <property type="entry name" value="cNMP-bd_dom_sf"/>
</dbReference>
<dbReference type="PANTHER" id="PTHR45638">
    <property type="entry name" value="CYCLIC NUCLEOTIDE-GATED CATION CHANNEL SUBUNIT A"/>
    <property type="match status" value="1"/>
</dbReference>
<keyword evidence="2" id="KW-0813">Transport</keyword>
<dbReference type="AlphaFoldDB" id="A0A662YXP9"/>
<dbReference type="EMBL" id="SCEB01000124">
    <property type="protein sequence ID" value="RXN00827.1"/>
    <property type="molecule type" value="Genomic_DNA"/>
</dbReference>
<keyword evidence="3" id="KW-0812">Transmembrane</keyword>
<evidence type="ECO:0000313" key="10">
    <source>
        <dbReference type="Proteomes" id="UP000289886"/>
    </source>
</evidence>
<dbReference type="InterPro" id="IPR050866">
    <property type="entry name" value="CNG_cation_channel"/>
</dbReference>
<dbReference type="GO" id="GO:0017071">
    <property type="term" value="C:intracellular cyclic nucleotide activated cation channel complex"/>
    <property type="evidence" value="ECO:0007669"/>
    <property type="project" value="TreeGrafter"/>
</dbReference>
<dbReference type="FunFam" id="1.10.287.630:FF:000001">
    <property type="entry name" value="Cyclic nucleotide-gated channel alpha 3"/>
    <property type="match status" value="1"/>
</dbReference>
<dbReference type="Proteomes" id="UP000289886">
    <property type="component" value="Unassembled WGS sequence"/>
</dbReference>
<dbReference type="GO" id="GO:0005223">
    <property type="term" value="F:intracellularly cGMP-activated cation channel activity"/>
    <property type="evidence" value="ECO:0007669"/>
    <property type="project" value="TreeGrafter"/>
</dbReference>
<keyword evidence="4" id="KW-1133">Transmembrane helix</keyword>
<evidence type="ECO:0000256" key="2">
    <source>
        <dbReference type="ARBA" id="ARBA00022448"/>
    </source>
</evidence>
<proteinExistence type="predicted"/>